<dbReference type="InterPro" id="IPR005907">
    <property type="entry name" value="G1P_thy_trans_s"/>
</dbReference>
<evidence type="ECO:0000256" key="11">
    <source>
        <dbReference type="RuleBase" id="RU003706"/>
    </source>
</evidence>
<comment type="catalytic activity">
    <reaction evidence="10 11">
        <text>dTTP + alpha-D-glucose 1-phosphate + H(+) = dTDP-alpha-D-glucose + diphosphate</text>
        <dbReference type="Rhea" id="RHEA:15225"/>
        <dbReference type="ChEBI" id="CHEBI:15378"/>
        <dbReference type="ChEBI" id="CHEBI:33019"/>
        <dbReference type="ChEBI" id="CHEBI:37568"/>
        <dbReference type="ChEBI" id="CHEBI:57477"/>
        <dbReference type="ChEBI" id="CHEBI:58601"/>
        <dbReference type="EC" id="2.7.7.24"/>
    </reaction>
</comment>
<dbReference type="InterPro" id="IPR029044">
    <property type="entry name" value="Nucleotide-diphossugar_trans"/>
</dbReference>
<dbReference type="GO" id="GO:0046872">
    <property type="term" value="F:metal ion binding"/>
    <property type="evidence" value="ECO:0007669"/>
    <property type="project" value="UniProtKB-KW"/>
</dbReference>
<dbReference type="GO" id="GO:0008879">
    <property type="term" value="F:glucose-1-phosphate thymidylyltransferase activity"/>
    <property type="evidence" value="ECO:0007669"/>
    <property type="project" value="UniProtKB-EC"/>
</dbReference>
<dbReference type="NCBIfam" id="TIGR01207">
    <property type="entry name" value="rmlA"/>
    <property type="match status" value="1"/>
</dbReference>
<dbReference type="InterPro" id="IPR005835">
    <property type="entry name" value="NTP_transferase_dom"/>
</dbReference>
<accession>A0A2Z6EXT2</accession>
<evidence type="ECO:0000256" key="4">
    <source>
        <dbReference type="ARBA" id="ARBA00012461"/>
    </source>
</evidence>
<evidence type="ECO:0000256" key="1">
    <source>
        <dbReference type="ARBA" id="ARBA00001946"/>
    </source>
</evidence>
<protein>
    <recommendedName>
        <fullName evidence="4 11">Glucose-1-phosphate thymidylyltransferase</fullName>
        <ecNumber evidence="4 11">2.7.7.24</ecNumber>
    </recommendedName>
</protein>
<dbReference type="PANTHER" id="PTHR43532">
    <property type="entry name" value="GLUCOSE-1-PHOSPHATE THYMIDYLYLTRANSFERASE"/>
    <property type="match status" value="1"/>
</dbReference>
<organism evidence="12 13">
    <name type="scientific">Mycoavidus cysteinexigens</name>
    <dbReference type="NCBI Taxonomy" id="1553431"/>
    <lineage>
        <taxon>Bacteria</taxon>
        <taxon>Pseudomonadati</taxon>
        <taxon>Pseudomonadota</taxon>
        <taxon>Betaproteobacteria</taxon>
        <taxon>Burkholderiales</taxon>
        <taxon>Burkholderiaceae</taxon>
        <taxon>Mycoavidus</taxon>
    </lineage>
</organism>
<proteinExistence type="inferred from homology"/>
<comment type="function">
    <text evidence="9 11">Catalyzes the formation of dTDP-glucose, from dTTP and glucose 1-phosphate, as well as its pyrophosphorolysis.</text>
</comment>
<keyword evidence="6 11" id="KW-0548">Nucleotidyltransferase</keyword>
<keyword evidence="8 11" id="KW-0460">Magnesium</keyword>
<evidence type="ECO:0000256" key="7">
    <source>
        <dbReference type="ARBA" id="ARBA00022723"/>
    </source>
</evidence>
<evidence type="ECO:0000256" key="2">
    <source>
        <dbReference type="ARBA" id="ARBA00010480"/>
    </source>
</evidence>
<keyword evidence="5 11" id="KW-0808">Transferase</keyword>
<keyword evidence="13" id="KW-1185">Reference proteome</keyword>
<dbReference type="SUPFAM" id="SSF53448">
    <property type="entry name" value="Nucleotide-diphospho-sugar transferases"/>
    <property type="match status" value="1"/>
</dbReference>
<dbReference type="EC" id="2.7.7.24" evidence="4 11"/>
<dbReference type="Proteomes" id="UP000282597">
    <property type="component" value="Chromosome"/>
</dbReference>
<evidence type="ECO:0000256" key="3">
    <source>
        <dbReference type="ARBA" id="ARBA00011881"/>
    </source>
</evidence>
<keyword evidence="7 11" id="KW-0479">Metal-binding</keyword>
<comment type="similarity">
    <text evidence="2 11">Belongs to the glucose-1-phosphate thymidylyltransferase family.</text>
</comment>
<dbReference type="FunFam" id="3.90.550.10:FF:000023">
    <property type="entry name" value="Glucose-1-phosphate thymidylyltransferase"/>
    <property type="match status" value="1"/>
</dbReference>
<reference evidence="12 13" key="1">
    <citation type="journal article" date="2018" name="Microbes Environ.">
        <title>Comparative Genomic Insights into Endofungal Lifestyles of Two Bacterial Endosymbionts, Mycoavidus cysteinexigens and Burkholderia rhizoxinica.</title>
        <authorList>
            <person name="Sharmin D."/>
            <person name="Guo Y."/>
            <person name="Nishizawa T."/>
            <person name="Ohshima S."/>
            <person name="Sato Y."/>
            <person name="Takashima Y."/>
            <person name="Narisawa K."/>
            <person name="Ohta H."/>
        </authorList>
    </citation>
    <scope>NUCLEOTIDE SEQUENCE [LARGE SCALE GENOMIC DNA]</scope>
    <source>
        <strain evidence="12 13">B1-EB</strain>
    </source>
</reference>
<dbReference type="CDD" id="cd02538">
    <property type="entry name" value="G1P_TT_short"/>
    <property type="match status" value="1"/>
</dbReference>
<dbReference type="Pfam" id="PF00483">
    <property type="entry name" value="NTP_transferase"/>
    <property type="match status" value="1"/>
</dbReference>
<dbReference type="Gene3D" id="3.90.550.10">
    <property type="entry name" value="Spore Coat Polysaccharide Biosynthesis Protein SpsA, Chain A"/>
    <property type="match status" value="1"/>
</dbReference>
<sequence length="301" mass="33683">MMAHIERKGIILAGGSGTRLYPITHAVSKQLLPVYDKPMIYYPLSTLMMAGIRDVLVISTPEDTPRFEAMLRDGHQWGMNLHYAVQPSPDGLAQAFIIGREFIGEAPSALILGDNIFYGHDLVGQLERANQRTAGATVFAYHVHDPERYGVVEFDREFRALRIEEKPTKPRSNYAVTGLYFYDNNVCDIAATIQPSPRGELEITDINSVYLEQGNLNVEIMGRGYAWLDTGTHDSLIEAATFIATLQKRQGLVVACPEEIAYRLGWIDAEQLHRLAAPLTKNGYGKYLQTILTDQIAWPSK</sequence>
<evidence type="ECO:0000313" key="13">
    <source>
        <dbReference type="Proteomes" id="UP000282597"/>
    </source>
</evidence>
<evidence type="ECO:0000313" key="12">
    <source>
        <dbReference type="EMBL" id="BBE10264.1"/>
    </source>
</evidence>
<evidence type="ECO:0000256" key="9">
    <source>
        <dbReference type="ARBA" id="ARBA00037065"/>
    </source>
</evidence>
<dbReference type="KEGG" id="mcys:MCB1EB_2103"/>
<evidence type="ECO:0000256" key="10">
    <source>
        <dbReference type="ARBA" id="ARBA00049336"/>
    </source>
</evidence>
<dbReference type="AlphaFoldDB" id="A0A2Z6EXT2"/>
<dbReference type="EMBL" id="AP018150">
    <property type="protein sequence ID" value="BBE10264.1"/>
    <property type="molecule type" value="Genomic_DNA"/>
</dbReference>
<evidence type="ECO:0000256" key="8">
    <source>
        <dbReference type="ARBA" id="ARBA00022842"/>
    </source>
</evidence>
<gene>
    <name evidence="12" type="ORF">MCB1EB_2103</name>
</gene>
<comment type="cofactor">
    <cofactor evidence="1">
        <name>Mg(2+)</name>
        <dbReference type="ChEBI" id="CHEBI:18420"/>
    </cofactor>
</comment>
<evidence type="ECO:0000256" key="6">
    <source>
        <dbReference type="ARBA" id="ARBA00022695"/>
    </source>
</evidence>
<comment type="subunit">
    <text evidence="3">Homotetramer.</text>
</comment>
<dbReference type="PANTHER" id="PTHR43532:SF1">
    <property type="entry name" value="GLUCOSE-1-PHOSPHATE THYMIDYLYLTRANSFERASE 1"/>
    <property type="match status" value="1"/>
</dbReference>
<evidence type="ECO:0000256" key="5">
    <source>
        <dbReference type="ARBA" id="ARBA00022679"/>
    </source>
</evidence>
<name>A0A2Z6EXT2_9BURK</name>